<sequence length="108" mass="12794">MSIDNKDFSSLKGWHTSVTTSVNNALIENFKLVSKNEFQNMPKFKKAEIVRSKANNGDYIKFYIWDVQLNDLARKRIYVPSKYKTDSEKKAFLKDRKNQINKPYFFVM</sequence>
<dbReference type="EMBL" id="BMWS01000046">
    <property type="protein sequence ID" value="GGX34407.1"/>
    <property type="molecule type" value="Genomic_DNA"/>
</dbReference>
<evidence type="ECO:0000313" key="1">
    <source>
        <dbReference type="EMBL" id="GGX34407.1"/>
    </source>
</evidence>
<dbReference type="AlphaFoldDB" id="A0A918JYV3"/>
<dbReference type="Proteomes" id="UP000601108">
    <property type="component" value="Unassembled WGS sequence"/>
</dbReference>
<organism evidence="1 2">
    <name type="scientific">Aquimarina muelleri</name>
    <dbReference type="NCBI Taxonomy" id="279356"/>
    <lineage>
        <taxon>Bacteria</taxon>
        <taxon>Pseudomonadati</taxon>
        <taxon>Bacteroidota</taxon>
        <taxon>Flavobacteriia</taxon>
        <taxon>Flavobacteriales</taxon>
        <taxon>Flavobacteriaceae</taxon>
        <taxon>Aquimarina</taxon>
    </lineage>
</organism>
<keyword evidence="2" id="KW-1185">Reference proteome</keyword>
<evidence type="ECO:0000313" key="2">
    <source>
        <dbReference type="Proteomes" id="UP000601108"/>
    </source>
</evidence>
<accession>A0A918JYV3</accession>
<proteinExistence type="predicted"/>
<gene>
    <name evidence="1" type="ORF">GCM10007384_38770</name>
</gene>
<protein>
    <submittedName>
        <fullName evidence="1">Uncharacterized protein</fullName>
    </submittedName>
</protein>
<name>A0A918JYV3_9FLAO</name>
<reference evidence="1 2" key="1">
    <citation type="journal article" date="2014" name="Int. J. Syst. Evol. Microbiol.">
        <title>Complete genome sequence of Corynebacterium casei LMG S-19264T (=DSM 44701T), isolated from a smear-ripened cheese.</title>
        <authorList>
            <consortium name="US DOE Joint Genome Institute (JGI-PGF)"/>
            <person name="Walter F."/>
            <person name="Albersmeier A."/>
            <person name="Kalinowski J."/>
            <person name="Ruckert C."/>
        </authorList>
    </citation>
    <scope>NUCLEOTIDE SEQUENCE [LARGE SCALE GENOMIC DNA]</scope>
    <source>
        <strain evidence="1 2">KCTC 12285</strain>
    </source>
</reference>
<comment type="caution">
    <text evidence="1">The sequence shown here is derived from an EMBL/GenBank/DDBJ whole genome shotgun (WGS) entry which is preliminary data.</text>
</comment>